<organism evidence="2 3">
    <name type="scientific">Rhypophila decipiens</name>
    <dbReference type="NCBI Taxonomy" id="261697"/>
    <lineage>
        <taxon>Eukaryota</taxon>
        <taxon>Fungi</taxon>
        <taxon>Dikarya</taxon>
        <taxon>Ascomycota</taxon>
        <taxon>Pezizomycotina</taxon>
        <taxon>Sordariomycetes</taxon>
        <taxon>Sordariomycetidae</taxon>
        <taxon>Sordariales</taxon>
        <taxon>Naviculisporaceae</taxon>
        <taxon>Rhypophila</taxon>
    </lineage>
</organism>
<keyword evidence="3" id="KW-1185">Reference proteome</keyword>
<reference evidence="2" key="2">
    <citation type="submission" date="2023-05" db="EMBL/GenBank/DDBJ databases">
        <authorList>
            <consortium name="Lawrence Berkeley National Laboratory"/>
            <person name="Steindorff A."/>
            <person name="Hensen N."/>
            <person name="Bonometti L."/>
            <person name="Westerberg I."/>
            <person name="Brannstrom I.O."/>
            <person name="Guillou S."/>
            <person name="Cros-Aarteil S."/>
            <person name="Calhoun S."/>
            <person name="Haridas S."/>
            <person name="Kuo A."/>
            <person name="Mondo S."/>
            <person name="Pangilinan J."/>
            <person name="Riley R."/>
            <person name="Labutti K."/>
            <person name="Andreopoulos B."/>
            <person name="Lipzen A."/>
            <person name="Chen C."/>
            <person name="Yanf M."/>
            <person name="Daum C."/>
            <person name="Ng V."/>
            <person name="Clum A."/>
            <person name="Ohm R."/>
            <person name="Martin F."/>
            <person name="Silar P."/>
            <person name="Natvig D."/>
            <person name="Lalanne C."/>
            <person name="Gautier V."/>
            <person name="Ament-Velasquez S.L."/>
            <person name="Kruys A."/>
            <person name="Hutchinson M.I."/>
            <person name="Powell A.J."/>
            <person name="Barry K."/>
            <person name="Miller A.N."/>
            <person name="Grigoriev I.V."/>
            <person name="Debuchy R."/>
            <person name="Gladieux P."/>
            <person name="Thoren M.H."/>
            <person name="Johannesson H."/>
        </authorList>
    </citation>
    <scope>NUCLEOTIDE SEQUENCE</scope>
    <source>
        <strain evidence="2">PSN293</strain>
    </source>
</reference>
<protein>
    <submittedName>
        <fullName evidence="2">Uncharacterized protein</fullName>
    </submittedName>
</protein>
<sequence>MPPRKRTGSRGSRGSRGSDVTMKDAEGTSGAPKIHPMFQVPPIPVEPLAARDPADLGSNRDDPTGHRYDAYWKSLSRTCQACWSVGYKRHIYAKFEKAFEPPALGEKTNQGVLSANRKPRPEIPFRNLANAIQRFCQQVLPDPEMEKKQEQELRGIFEPRTPPGGVRRRRAFQPKFLKPYDTLPDEVKYRLDKWAHDENFLKSIWTSEHTEHRWVILEAWIWHYLQDCHFLTSRIKNHDDDEDDDPDEPANLNNDPALPLPTNRPSNLDGLDPPLRTQSLAHKAWNILLEEFAPWRNYPGIYPLTLNANLDKTHTSNERHAIAYDVWRKATLALLPRTTMTSEFPYQIRDVVAHLARHLTHILGDDVFPRKTILDFASQTMKNFYKTPKKNINPYDDPSDHEVEIVRQRNMVNALIDIVDNAIDFRNQKDRDVRSWEVVFRPPSTAATWQHDMTAPPHSFPLDESIMDIIIDSRSEAPIYANVPSPTKRKGKEKATSPSPITRWEVAWVATPMLYENRYVRAGYYVFDQYMCNNLQVILKGTATTKAKLDAIQKEQHHWNKPRDKPPEISPVSTAYSHDSEDSLQSSEGEDAVKRREAREAKRAAKIAAKEAAKKLRPRTPERGTNKRPTGQVVEPGRSPGETKTGSSKKPRLKSPERPLDSPSEVVRKRKEERAARLEKERLQEEAALVRERRDRGRSTWERVNQRREERGLAPLPRPEDFADFEDPDEQNRPRIFGVWR</sequence>
<evidence type="ECO:0000313" key="3">
    <source>
        <dbReference type="Proteomes" id="UP001301769"/>
    </source>
</evidence>
<feature type="compositionally biased region" description="Basic and acidic residues" evidence="1">
    <location>
        <begin position="52"/>
        <end position="66"/>
    </location>
</feature>
<evidence type="ECO:0000313" key="2">
    <source>
        <dbReference type="EMBL" id="KAK4217751.1"/>
    </source>
</evidence>
<feature type="compositionally biased region" description="Basic and acidic residues" evidence="1">
    <location>
        <begin position="553"/>
        <end position="567"/>
    </location>
</feature>
<feature type="region of interest" description="Disordered" evidence="1">
    <location>
        <begin position="553"/>
        <end position="741"/>
    </location>
</feature>
<feature type="compositionally biased region" description="Basic and acidic residues" evidence="1">
    <location>
        <begin position="147"/>
        <end position="157"/>
    </location>
</feature>
<feature type="compositionally biased region" description="Polar residues" evidence="1">
    <location>
        <begin position="571"/>
        <end position="587"/>
    </location>
</feature>
<gene>
    <name evidence="2" type="ORF">QBC37DRAFT_369579</name>
</gene>
<dbReference type="Proteomes" id="UP001301769">
    <property type="component" value="Unassembled WGS sequence"/>
</dbReference>
<feature type="compositionally biased region" description="Basic and acidic residues" evidence="1">
    <location>
        <begin position="591"/>
        <end position="625"/>
    </location>
</feature>
<feature type="compositionally biased region" description="Low complexity" evidence="1">
    <location>
        <begin position="9"/>
        <end position="18"/>
    </location>
</feature>
<reference evidence="2" key="1">
    <citation type="journal article" date="2023" name="Mol. Phylogenet. Evol.">
        <title>Genome-scale phylogeny and comparative genomics of the fungal order Sordariales.</title>
        <authorList>
            <person name="Hensen N."/>
            <person name="Bonometti L."/>
            <person name="Westerberg I."/>
            <person name="Brannstrom I.O."/>
            <person name="Guillou S."/>
            <person name="Cros-Aarteil S."/>
            <person name="Calhoun S."/>
            <person name="Haridas S."/>
            <person name="Kuo A."/>
            <person name="Mondo S."/>
            <person name="Pangilinan J."/>
            <person name="Riley R."/>
            <person name="LaButti K."/>
            <person name="Andreopoulos B."/>
            <person name="Lipzen A."/>
            <person name="Chen C."/>
            <person name="Yan M."/>
            <person name="Daum C."/>
            <person name="Ng V."/>
            <person name="Clum A."/>
            <person name="Steindorff A."/>
            <person name="Ohm R.A."/>
            <person name="Martin F."/>
            <person name="Silar P."/>
            <person name="Natvig D.O."/>
            <person name="Lalanne C."/>
            <person name="Gautier V."/>
            <person name="Ament-Velasquez S.L."/>
            <person name="Kruys A."/>
            <person name="Hutchinson M.I."/>
            <person name="Powell A.J."/>
            <person name="Barry K."/>
            <person name="Miller A.N."/>
            <person name="Grigoriev I.V."/>
            <person name="Debuchy R."/>
            <person name="Gladieux P."/>
            <person name="Hiltunen Thoren M."/>
            <person name="Johannesson H."/>
        </authorList>
    </citation>
    <scope>NUCLEOTIDE SEQUENCE</scope>
    <source>
        <strain evidence="2">PSN293</strain>
    </source>
</reference>
<comment type="caution">
    <text evidence="2">The sequence shown here is derived from an EMBL/GenBank/DDBJ whole genome shotgun (WGS) entry which is preliminary data.</text>
</comment>
<dbReference type="AlphaFoldDB" id="A0AAN6YFM7"/>
<feature type="compositionally biased region" description="Basic and acidic residues" evidence="1">
    <location>
        <begin position="654"/>
        <end position="712"/>
    </location>
</feature>
<feature type="region of interest" description="Disordered" evidence="1">
    <location>
        <begin position="238"/>
        <end position="273"/>
    </location>
</feature>
<name>A0AAN6YFM7_9PEZI</name>
<proteinExistence type="predicted"/>
<dbReference type="EMBL" id="MU858057">
    <property type="protein sequence ID" value="KAK4217751.1"/>
    <property type="molecule type" value="Genomic_DNA"/>
</dbReference>
<feature type="region of interest" description="Disordered" evidence="1">
    <location>
        <begin position="1"/>
        <end position="66"/>
    </location>
</feature>
<accession>A0AAN6YFM7</accession>
<evidence type="ECO:0000256" key="1">
    <source>
        <dbReference type="SAM" id="MobiDB-lite"/>
    </source>
</evidence>
<feature type="region of interest" description="Disordered" evidence="1">
    <location>
        <begin position="147"/>
        <end position="167"/>
    </location>
</feature>